<dbReference type="Pfam" id="PF00004">
    <property type="entry name" value="AAA"/>
    <property type="match status" value="1"/>
</dbReference>
<dbReference type="InterPro" id="IPR027417">
    <property type="entry name" value="P-loop_NTPase"/>
</dbReference>
<evidence type="ECO:0000259" key="1">
    <source>
        <dbReference type="Pfam" id="PF00004"/>
    </source>
</evidence>
<feature type="non-terminal residue" evidence="2">
    <location>
        <position position="73"/>
    </location>
</feature>
<dbReference type="SUPFAM" id="SSF52540">
    <property type="entry name" value="P-loop containing nucleoside triphosphate hydrolases"/>
    <property type="match status" value="1"/>
</dbReference>
<comment type="caution">
    <text evidence="2">The sequence shown here is derived from an EMBL/GenBank/DDBJ whole genome shotgun (WGS) entry which is preliminary data.</text>
</comment>
<dbReference type="InterPro" id="IPR003959">
    <property type="entry name" value="ATPase_AAA_core"/>
</dbReference>
<proteinExistence type="predicted"/>
<dbReference type="Gene3D" id="3.40.50.300">
    <property type="entry name" value="P-loop containing nucleotide triphosphate hydrolases"/>
    <property type="match status" value="1"/>
</dbReference>
<reference evidence="2" key="1">
    <citation type="journal article" date="2015" name="Nature">
        <title>Complex archaea that bridge the gap between prokaryotes and eukaryotes.</title>
        <authorList>
            <person name="Spang A."/>
            <person name="Saw J.H."/>
            <person name="Jorgensen S.L."/>
            <person name="Zaremba-Niedzwiedzka K."/>
            <person name="Martijn J."/>
            <person name="Lind A.E."/>
            <person name="van Eijk R."/>
            <person name="Schleper C."/>
            <person name="Guy L."/>
            <person name="Ettema T.J."/>
        </authorList>
    </citation>
    <scope>NUCLEOTIDE SEQUENCE</scope>
</reference>
<protein>
    <recommendedName>
        <fullName evidence="1">ATPase AAA-type core domain-containing protein</fullName>
    </recommendedName>
</protein>
<sequence length="73" mass="7876">MSSSALDLKYRPRKFSEVLGNEGVKKLLLIRSRGGTLADQSMMFGGPKGCGKTTLARLVARSIMCSDLEDGEP</sequence>
<organism evidence="2">
    <name type="scientific">marine sediment metagenome</name>
    <dbReference type="NCBI Taxonomy" id="412755"/>
    <lineage>
        <taxon>unclassified sequences</taxon>
        <taxon>metagenomes</taxon>
        <taxon>ecological metagenomes</taxon>
    </lineage>
</organism>
<feature type="domain" description="ATPase AAA-type core" evidence="1">
    <location>
        <begin position="42"/>
        <end position="63"/>
    </location>
</feature>
<gene>
    <name evidence="2" type="ORF">LCGC14_2980350</name>
</gene>
<dbReference type="AlphaFoldDB" id="A0A0F8X7M4"/>
<name>A0A0F8X7M4_9ZZZZ</name>
<evidence type="ECO:0000313" key="2">
    <source>
        <dbReference type="EMBL" id="KKK64818.1"/>
    </source>
</evidence>
<dbReference type="GO" id="GO:0005524">
    <property type="term" value="F:ATP binding"/>
    <property type="evidence" value="ECO:0007669"/>
    <property type="project" value="InterPro"/>
</dbReference>
<accession>A0A0F8X7M4</accession>
<dbReference type="EMBL" id="LAZR01060848">
    <property type="protein sequence ID" value="KKK64818.1"/>
    <property type="molecule type" value="Genomic_DNA"/>
</dbReference>
<dbReference type="GO" id="GO:0016887">
    <property type="term" value="F:ATP hydrolysis activity"/>
    <property type="evidence" value="ECO:0007669"/>
    <property type="project" value="InterPro"/>
</dbReference>